<proteinExistence type="predicted"/>
<feature type="domain" description="SLC26A/SulP transporter" evidence="5">
    <location>
        <begin position="178"/>
        <end position="205"/>
    </location>
</feature>
<dbReference type="EMBL" id="JBBPBN010000026">
    <property type="protein sequence ID" value="KAK9007828.1"/>
    <property type="molecule type" value="Genomic_DNA"/>
</dbReference>
<protein>
    <recommendedName>
        <fullName evidence="5">SLC26A/SulP transporter domain-containing protein</fullName>
    </recommendedName>
</protein>
<evidence type="ECO:0000313" key="7">
    <source>
        <dbReference type="Proteomes" id="UP001396334"/>
    </source>
</evidence>
<evidence type="ECO:0000256" key="3">
    <source>
        <dbReference type="ARBA" id="ARBA00022989"/>
    </source>
</evidence>
<dbReference type="PANTHER" id="PTHR11814">
    <property type="entry name" value="SULFATE TRANSPORTER"/>
    <property type="match status" value="1"/>
</dbReference>
<gene>
    <name evidence="6" type="ORF">V6N11_074745</name>
</gene>
<dbReference type="InterPro" id="IPR011547">
    <property type="entry name" value="SLC26A/SulP_dom"/>
</dbReference>
<keyword evidence="4" id="KW-0472">Membrane</keyword>
<feature type="domain" description="SLC26A/SulP transporter" evidence="5">
    <location>
        <begin position="68"/>
        <end position="158"/>
    </location>
</feature>
<reference evidence="6 7" key="1">
    <citation type="journal article" date="2024" name="G3 (Bethesda)">
        <title>Genome assembly of Hibiscus sabdariffa L. provides insights into metabolisms of medicinal natural products.</title>
        <authorList>
            <person name="Kim T."/>
        </authorList>
    </citation>
    <scope>NUCLEOTIDE SEQUENCE [LARGE SCALE GENOMIC DNA]</scope>
    <source>
        <strain evidence="6">TK-2024</strain>
        <tissue evidence="6">Old leaves</tissue>
    </source>
</reference>
<dbReference type="PROSITE" id="PS01130">
    <property type="entry name" value="SLC26A"/>
    <property type="match status" value="1"/>
</dbReference>
<evidence type="ECO:0000259" key="5">
    <source>
        <dbReference type="Pfam" id="PF00916"/>
    </source>
</evidence>
<dbReference type="Pfam" id="PF00916">
    <property type="entry name" value="Sulfate_transp"/>
    <property type="match status" value="2"/>
</dbReference>
<evidence type="ECO:0000256" key="1">
    <source>
        <dbReference type="ARBA" id="ARBA00004141"/>
    </source>
</evidence>
<evidence type="ECO:0000313" key="6">
    <source>
        <dbReference type="EMBL" id="KAK9007828.1"/>
    </source>
</evidence>
<comment type="caution">
    <text evidence="6">The sequence shown here is derived from an EMBL/GenBank/DDBJ whole genome shotgun (WGS) entry which is preliminary data.</text>
</comment>
<dbReference type="Proteomes" id="UP001396334">
    <property type="component" value="Unassembled WGS sequence"/>
</dbReference>
<evidence type="ECO:0000256" key="2">
    <source>
        <dbReference type="ARBA" id="ARBA00022692"/>
    </source>
</evidence>
<sequence>MSDRTYLYRLSVSSPSSRRGLESLPYIHKVGMPPKQSLLKEIAVAVKETLFADEPLRQFKDQPNSRYLCIPQDIGYAKLGDLDPQYGLYSSFVPPLVYAFMGSSRDIAIGPVAVGSLLLGSLLQDEIDSSANPVEYRRLRFTATFFAGLTQLVLGFFRKGINPPSAKEIFFSGEYVGKDYQLDGNKEMVAIGTMTIVGPLTSCYVDRHRVLLSPSSKFHVRL</sequence>
<name>A0ABR2R4F6_9ROSI</name>
<evidence type="ECO:0000256" key="4">
    <source>
        <dbReference type="ARBA" id="ARBA00023136"/>
    </source>
</evidence>
<comment type="subcellular location">
    <subcellularLocation>
        <location evidence="1">Membrane</location>
        <topology evidence="1">Multi-pass membrane protein</topology>
    </subcellularLocation>
</comment>
<accession>A0ABR2R4F6</accession>
<keyword evidence="7" id="KW-1185">Reference proteome</keyword>
<dbReference type="InterPro" id="IPR001902">
    <property type="entry name" value="SLC26A/SulP_fam"/>
</dbReference>
<keyword evidence="2" id="KW-0812">Transmembrane</keyword>
<keyword evidence="3" id="KW-1133">Transmembrane helix</keyword>
<organism evidence="6 7">
    <name type="scientific">Hibiscus sabdariffa</name>
    <name type="common">roselle</name>
    <dbReference type="NCBI Taxonomy" id="183260"/>
    <lineage>
        <taxon>Eukaryota</taxon>
        <taxon>Viridiplantae</taxon>
        <taxon>Streptophyta</taxon>
        <taxon>Embryophyta</taxon>
        <taxon>Tracheophyta</taxon>
        <taxon>Spermatophyta</taxon>
        <taxon>Magnoliopsida</taxon>
        <taxon>eudicotyledons</taxon>
        <taxon>Gunneridae</taxon>
        <taxon>Pentapetalae</taxon>
        <taxon>rosids</taxon>
        <taxon>malvids</taxon>
        <taxon>Malvales</taxon>
        <taxon>Malvaceae</taxon>
        <taxon>Malvoideae</taxon>
        <taxon>Hibiscus</taxon>
    </lineage>
</organism>
<dbReference type="InterPro" id="IPR018045">
    <property type="entry name" value="S04_transporter_CS"/>
</dbReference>